<evidence type="ECO:0000313" key="3">
    <source>
        <dbReference type="Proteomes" id="UP000298337"/>
    </source>
</evidence>
<gene>
    <name evidence="2" type="ORF">EU556_21595</name>
</gene>
<feature type="chain" id="PRO_5021274305" description="DUF1735 domain-containing protein" evidence="1">
    <location>
        <begin position="26"/>
        <end position="164"/>
    </location>
</feature>
<evidence type="ECO:0000256" key="1">
    <source>
        <dbReference type="SAM" id="SignalP"/>
    </source>
</evidence>
<reference evidence="2 3" key="1">
    <citation type="submission" date="2019-04" db="EMBL/GenBank/DDBJ databases">
        <authorList>
            <person name="Feng G."/>
            <person name="Zhang J."/>
            <person name="Zhu H."/>
        </authorList>
    </citation>
    <scope>NUCLEOTIDE SEQUENCE [LARGE SCALE GENOMIC DNA]</scope>
    <source>
        <strain evidence="2 3">92R-1</strain>
    </source>
</reference>
<dbReference type="PROSITE" id="PS51257">
    <property type="entry name" value="PROKAR_LIPOPROTEIN"/>
    <property type="match status" value="1"/>
</dbReference>
<comment type="caution">
    <text evidence="2">The sequence shown here is derived from an EMBL/GenBank/DDBJ whole genome shotgun (WGS) entry which is preliminary data.</text>
</comment>
<dbReference type="Proteomes" id="UP000298337">
    <property type="component" value="Unassembled WGS sequence"/>
</dbReference>
<dbReference type="AlphaFoldDB" id="A0A4Z0P3K2"/>
<evidence type="ECO:0008006" key="4">
    <source>
        <dbReference type="Google" id="ProtNLM"/>
    </source>
</evidence>
<keyword evidence="1" id="KW-0732">Signal</keyword>
<proteinExistence type="predicted"/>
<dbReference type="RefSeq" id="WP_135436239.1">
    <property type="nucleotide sequence ID" value="NZ_SRLA01000005.1"/>
</dbReference>
<keyword evidence="3" id="KW-1185">Reference proteome</keyword>
<feature type="signal peptide" evidence="1">
    <location>
        <begin position="1"/>
        <end position="25"/>
    </location>
</feature>
<sequence length="164" mass="18184">MFNTLRVIRLLLSSLFFISLLTACGEDDEKHTDPTPKHYEVQVRYTATNLMPNKQDVGATINVLITDAKKEAVKSRLEATLTGRETDSGINSATELVPTDNIKVDLSFTNVSSQVEAKQLPDNTQVTVEILLNNNVARTIRLDKFSTVSSNKVSVMEELKVSDL</sequence>
<evidence type="ECO:0000313" key="2">
    <source>
        <dbReference type="EMBL" id="TGE04778.1"/>
    </source>
</evidence>
<dbReference type="EMBL" id="SRLA01000005">
    <property type="protein sequence ID" value="TGE04778.1"/>
    <property type="molecule type" value="Genomic_DNA"/>
</dbReference>
<protein>
    <recommendedName>
        <fullName evidence="4">DUF1735 domain-containing protein</fullName>
    </recommendedName>
</protein>
<name>A0A4Z0P3K2_9BACT</name>
<accession>A0A4Z0P3K2</accession>
<organism evidence="2 3">
    <name type="scientific">Hymenobacter fodinae</name>
    <dbReference type="NCBI Taxonomy" id="2510796"/>
    <lineage>
        <taxon>Bacteria</taxon>
        <taxon>Pseudomonadati</taxon>
        <taxon>Bacteroidota</taxon>
        <taxon>Cytophagia</taxon>
        <taxon>Cytophagales</taxon>
        <taxon>Hymenobacteraceae</taxon>
        <taxon>Hymenobacter</taxon>
    </lineage>
</organism>